<name>A0A5B7FFL4_PORTR</name>
<gene>
    <name evidence="1" type="ORF">E2C01_038978</name>
</gene>
<comment type="caution">
    <text evidence="1">The sequence shown here is derived from an EMBL/GenBank/DDBJ whole genome shotgun (WGS) entry which is preliminary data.</text>
</comment>
<evidence type="ECO:0000313" key="2">
    <source>
        <dbReference type="Proteomes" id="UP000324222"/>
    </source>
</evidence>
<dbReference type="EMBL" id="VSRR010006658">
    <property type="protein sequence ID" value="MPC45282.1"/>
    <property type="molecule type" value="Genomic_DNA"/>
</dbReference>
<evidence type="ECO:0000313" key="1">
    <source>
        <dbReference type="EMBL" id="MPC45282.1"/>
    </source>
</evidence>
<proteinExistence type="predicted"/>
<dbReference type="Proteomes" id="UP000324222">
    <property type="component" value="Unassembled WGS sequence"/>
</dbReference>
<protein>
    <submittedName>
        <fullName evidence="1">Uncharacterized protein</fullName>
    </submittedName>
</protein>
<sequence>MLLFPTSRAPYSQNLVNPALQVTHGGAHSSVHLPGFINMQQMMSLPRLRGSGDFSPYASSAEWADYSFALPCQLQQCLQNVLGPLWVRHCAS</sequence>
<accession>A0A5B7FFL4</accession>
<reference evidence="1 2" key="1">
    <citation type="submission" date="2019-05" db="EMBL/GenBank/DDBJ databases">
        <title>Another draft genome of Portunus trituberculatus and its Hox gene families provides insights of decapod evolution.</title>
        <authorList>
            <person name="Jeong J.-H."/>
            <person name="Song I."/>
            <person name="Kim S."/>
            <person name="Choi T."/>
            <person name="Kim D."/>
            <person name="Ryu S."/>
            <person name="Kim W."/>
        </authorList>
    </citation>
    <scope>NUCLEOTIDE SEQUENCE [LARGE SCALE GENOMIC DNA]</scope>
    <source>
        <tissue evidence="1">Muscle</tissue>
    </source>
</reference>
<dbReference type="AlphaFoldDB" id="A0A5B7FFL4"/>
<organism evidence="1 2">
    <name type="scientific">Portunus trituberculatus</name>
    <name type="common">Swimming crab</name>
    <name type="synonym">Neptunus trituberculatus</name>
    <dbReference type="NCBI Taxonomy" id="210409"/>
    <lineage>
        <taxon>Eukaryota</taxon>
        <taxon>Metazoa</taxon>
        <taxon>Ecdysozoa</taxon>
        <taxon>Arthropoda</taxon>
        <taxon>Crustacea</taxon>
        <taxon>Multicrustacea</taxon>
        <taxon>Malacostraca</taxon>
        <taxon>Eumalacostraca</taxon>
        <taxon>Eucarida</taxon>
        <taxon>Decapoda</taxon>
        <taxon>Pleocyemata</taxon>
        <taxon>Brachyura</taxon>
        <taxon>Eubrachyura</taxon>
        <taxon>Portunoidea</taxon>
        <taxon>Portunidae</taxon>
        <taxon>Portuninae</taxon>
        <taxon>Portunus</taxon>
    </lineage>
</organism>
<keyword evidence="2" id="KW-1185">Reference proteome</keyword>